<gene>
    <name evidence="2" type="ORF">MNR06_07085</name>
</gene>
<evidence type="ECO:0000256" key="1">
    <source>
        <dbReference type="SAM" id="SignalP"/>
    </source>
</evidence>
<feature type="chain" id="PRO_5045110303" description="DUF5666 domain-containing protein" evidence="1">
    <location>
        <begin position="19"/>
        <end position="104"/>
    </location>
</feature>
<dbReference type="EMBL" id="CP093442">
    <property type="protein sequence ID" value="UOF02712.1"/>
    <property type="molecule type" value="Genomic_DNA"/>
</dbReference>
<accession>A0ABY4CCN9</accession>
<organism evidence="2 3">
    <name type="scientific">Bdellovibrio reynosensis</name>
    <dbReference type="NCBI Taxonomy" id="2835041"/>
    <lineage>
        <taxon>Bacteria</taxon>
        <taxon>Pseudomonadati</taxon>
        <taxon>Bdellovibrionota</taxon>
        <taxon>Bdellovibrionia</taxon>
        <taxon>Bdellovibrionales</taxon>
        <taxon>Pseudobdellovibrionaceae</taxon>
        <taxon>Bdellovibrio</taxon>
    </lineage>
</organism>
<feature type="signal peptide" evidence="1">
    <location>
        <begin position="1"/>
        <end position="18"/>
    </location>
</feature>
<proteinExistence type="predicted"/>
<dbReference type="RefSeq" id="WP_243540510.1">
    <property type="nucleotide sequence ID" value="NZ_CP093442.1"/>
</dbReference>
<name>A0ABY4CCN9_9BACT</name>
<reference evidence="2" key="1">
    <citation type="submission" date="2022-03" db="EMBL/GenBank/DDBJ databases">
        <title>Genome Identification and Characterization of new species Bdellovibrio reynosense LBG001 sp. nov. from a Mexico soil sample.</title>
        <authorList>
            <person name="Camilli A."/>
            <person name="Ajao Y."/>
            <person name="Guo X."/>
        </authorList>
    </citation>
    <scope>NUCLEOTIDE SEQUENCE</scope>
    <source>
        <strain evidence="2">LBG001</strain>
    </source>
</reference>
<keyword evidence="1" id="KW-0732">Signal</keyword>
<keyword evidence="3" id="KW-1185">Reference proteome</keyword>
<evidence type="ECO:0000313" key="3">
    <source>
        <dbReference type="Proteomes" id="UP000830116"/>
    </source>
</evidence>
<protein>
    <recommendedName>
        <fullName evidence="4">DUF5666 domain-containing protein</fullName>
    </recommendedName>
</protein>
<evidence type="ECO:0008006" key="4">
    <source>
        <dbReference type="Google" id="ProtNLM"/>
    </source>
</evidence>
<dbReference type="Proteomes" id="UP000830116">
    <property type="component" value="Chromosome"/>
</dbReference>
<sequence>MKKVAIALGLLLSNSALAFNDCTQLDAQILGKVKSVTEVSATQVRVTIDWSQKYLYAPSFNCPLAIGEVSSFGFITTRKVTVGQQIDGIAYRSTQEDATAIYLW</sequence>
<evidence type="ECO:0000313" key="2">
    <source>
        <dbReference type="EMBL" id="UOF02712.1"/>
    </source>
</evidence>